<evidence type="ECO:0000256" key="5">
    <source>
        <dbReference type="HAMAP-Rule" id="MF_01334"/>
    </source>
</evidence>
<dbReference type="InterPro" id="IPR029751">
    <property type="entry name" value="Ribosomal_L25_dom"/>
</dbReference>
<dbReference type="InterPro" id="IPR011035">
    <property type="entry name" value="Ribosomal_bL25/Gln-tRNA_synth"/>
</dbReference>
<organism evidence="9 10">
    <name type="scientific">Candidatus Yanofskybacteria bacterium RIFCSPHIGHO2_01_FULL_45_42</name>
    <dbReference type="NCBI Taxonomy" id="1802671"/>
    <lineage>
        <taxon>Bacteria</taxon>
        <taxon>Candidatus Yanofskyibacteriota</taxon>
    </lineage>
</organism>
<dbReference type="InterPro" id="IPR001021">
    <property type="entry name" value="Ribosomal_bL25_long"/>
</dbReference>
<proteinExistence type="inferred from homology"/>
<dbReference type="NCBIfam" id="TIGR00731">
    <property type="entry name" value="bL25_bact_ctc"/>
    <property type="match status" value="1"/>
</dbReference>
<evidence type="ECO:0000256" key="4">
    <source>
        <dbReference type="ARBA" id="ARBA00023274"/>
    </source>
</evidence>
<dbReference type="PANTHER" id="PTHR33284:SF1">
    <property type="entry name" value="RIBOSOMAL PROTEIN L25_GLN-TRNA SYNTHETASE, ANTI-CODON-BINDING DOMAIN-CONTAINING PROTEIN"/>
    <property type="match status" value="1"/>
</dbReference>
<dbReference type="PANTHER" id="PTHR33284">
    <property type="entry name" value="RIBOSOMAL PROTEIN L25/GLN-TRNA SYNTHETASE, ANTI-CODON-BINDING DOMAIN-CONTAINING PROTEIN"/>
    <property type="match status" value="1"/>
</dbReference>
<feature type="domain" description="Large ribosomal subunit protein bL25 beta" evidence="8">
    <location>
        <begin position="103"/>
        <end position="187"/>
    </location>
</feature>
<evidence type="ECO:0000313" key="9">
    <source>
        <dbReference type="EMBL" id="OGN07836.1"/>
    </source>
</evidence>
<dbReference type="CDD" id="cd00495">
    <property type="entry name" value="Ribosomal_L25_TL5_CTC"/>
    <property type="match status" value="1"/>
</dbReference>
<evidence type="ECO:0000259" key="7">
    <source>
        <dbReference type="Pfam" id="PF01386"/>
    </source>
</evidence>
<keyword evidence="1 5" id="KW-0699">rRNA-binding</keyword>
<reference evidence="9 10" key="1">
    <citation type="journal article" date="2016" name="Nat. Commun.">
        <title>Thousands of microbial genomes shed light on interconnected biogeochemical processes in an aquifer system.</title>
        <authorList>
            <person name="Anantharaman K."/>
            <person name="Brown C.T."/>
            <person name="Hug L.A."/>
            <person name="Sharon I."/>
            <person name="Castelle C.J."/>
            <person name="Probst A.J."/>
            <person name="Thomas B.C."/>
            <person name="Singh A."/>
            <person name="Wilkins M.J."/>
            <person name="Karaoz U."/>
            <person name="Brodie E.L."/>
            <person name="Williams K.H."/>
            <person name="Hubbard S.S."/>
            <person name="Banfield J.F."/>
        </authorList>
    </citation>
    <scope>NUCLEOTIDE SEQUENCE [LARGE SCALE GENOMIC DNA]</scope>
</reference>
<comment type="similarity">
    <text evidence="5">Belongs to the bacterial ribosomal protein bL25 family. CTC subfamily.</text>
</comment>
<comment type="caution">
    <text evidence="9">The sequence shown here is derived from an EMBL/GenBank/DDBJ whole genome shotgun (WGS) entry which is preliminary data.</text>
</comment>
<evidence type="ECO:0000259" key="8">
    <source>
        <dbReference type="Pfam" id="PF14693"/>
    </source>
</evidence>
<protein>
    <recommendedName>
        <fullName evidence="5">Large ribosomal subunit protein bL25</fullName>
    </recommendedName>
    <alternativeName>
        <fullName evidence="5">General stress protein CTC</fullName>
    </alternativeName>
</protein>
<dbReference type="GO" id="GO:0022625">
    <property type="term" value="C:cytosolic large ribosomal subunit"/>
    <property type="evidence" value="ECO:0007669"/>
    <property type="project" value="TreeGrafter"/>
</dbReference>
<dbReference type="Pfam" id="PF01386">
    <property type="entry name" value="Ribosomal_L25p"/>
    <property type="match status" value="1"/>
</dbReference>
<feature type="domain" description="Large ribosomal subunit protein bL25 L25" evidence="7">
    <location>
        <begin position="10"/>
        <end position="95"/>
    </location>
</feature>
<sequence length="239" mass="26280">MVTKAQKIELSAQPREILGGKVRHLRVSGLIPAVLYGKGIETMPLQMPVKDFEKVLKMAGESSLIYLNVAGNAYPTIIHDVSRDPVRDNILHADFYKVNLSEKIKAKVPVEFIGEAPAIKELQGIFVRNVNELEVEALPQDLPHEIKIDISRLINFGDQVLLKDIPAISGVKVLGEENEIIATIQEPISEEELKASLEAPVEAAEVEVIKREKEEEVAAEGEEGEAKAPVPAKEAAKKE</sequence>
<comment type="function">
    <text evidence="5">This is one of the proteins that binds to the 5S RNA in the ribosome where it forms part of the central protuberance.</text>
</comment>
<evidence type="ECO:0000256" key="6">
    <source>
        <dbReference type="SAM" id="MobiDB-lite"/>
    </source>
</evidence>
<dbReference type="Proteomes" id="UP000178023">
    <property type="component" value="Unassembled WGS sequence"/>
</dbReference>
<dbReference type="HAMAP" id="MF_01334">
    <property type="entry name" value="Ribosomal_bL25_CTC"/>
    <property type="match status" value="1"/>
</dbReference>
<dbReference type="SUPFAM" id="SSF50715">
    <property type="entry name" value="Ribosomal protein L25-like"/>
    <property type="match status" value="1"/>
</dbReference>
<feature type="region of interest" description="Disordered" evidence="6">
    <location>
        <begin position="214"/>
        <end position="239"/>
    </location>
</feature>
<keyword evidence="3 5" id="KW-0689">Ribosomal protein</keyword>
<evidence type="ECO:0000256" key="3">
    <source>
        <dbReference type="ARBA" id="ARBA00022980"/>
    </source>
</evidence>
<dbReference type="Gene3D" id="2.40.240.10">
    <property type="entry name" value="Ribosomal Protein L25, Chain P"/>
    <property type="match status" value="1"/>
</dbReference>
<dbReference type="GO" id="GO:0008097">
    <property type="term" value="F:5S rRNA binding"/>
    <property type="evidence" value="ECO:0007669"/>
    <property type="project" value="InterPro"/>
</dbReference>
<dbReference type="InterPro" id="IPR020930">
    <property type="entry name" value="Ribosomal_uL5_bac-type"/>
</dbReference>
<dbReference type="InterPro" id="IPR037121">
    <property type="entry name" value="Ribosomal_bL25_C"/>
</dbReference>
<dbReference type="Gene3D" id="2.170.120.20">
    <property type="entry name" value="Ribosomal protein L25, beta domain"/>
    <property type="match status" value="1"/>
</dbReference>
<dbReference type="InterPro" id="IPR020056">
    <property type="entry name" value="Rbsml_bL25/Gln-tRNA_synth_N"/>
</dbReference>
<dbReference type="Pfam" id="PF14693">
    <property type="entry name" value="Ribosomal_TL5_C"/>
    <property type="match status" value="1"/>
</dbReference>
<dbReference type="AlphaFoldDB" id="A0A1F8F6F4"/>
<evidence type="ECO:0000256" key="1">
    <source>
        <dbReference type="ARBA" id="ARBA00022730"/>
    </source>
</evidence>
<dbReference type="GO" id="GO:0003735">
    <property type="term" value="F:structural constituent of ribosome"/>
    <property type="evidence" value="ECO:0007669"/>
    <property type="project" value="InterPro"/>
</dbReference>
<gene>
    <name evidence="5" type="primary">rplY</name>
    <name evidence="5" type="synonym">ctc</name>
    <name evidence="9" type="ORF">A2750_00065</name>
</gene>
<dbReference type="GO" id="GO:0006412">
    <property type="term" value="P:translation"/>
    <property type="evidence" value="ECO:0007669"/>
    <property type="project" value="UniProtKB-UniRule"/>
</dbReference>
<keyword evidence="2 5" id="KW-0694">RNA-binding</keyword>
<name>A0A1F8F6F4_9BACT</name>
<evidence type="ECO:0000256" key="2">
    <source>
        <dbReference type="ARBA" id="ARBA00022884"/>
    </source>
</evidence>
<keyword evidence="4 5" id="KW-0687">Ribonucleoprotein</keyword>
<dbReference type="InterPro" id="IPR020057">
    <property type="entry name" value="Ribosomal_bL25_b-dom"/>
</dbReference>
<evidence type="ECO:0000313" key="10">
    <source>
        <dbReference type="Proteomes" id="UP000178023"/>
    </source>
</evidence>
<accession>A0A1F8F6F4</accession>
<dbReference type="EMBL" id="MGJL01000017">
    <property type="protein sequence ID" value="OGN07836.1"/>
    <property type="molecule type" value="Genomic_DNA"/>
</dbReference>
<comment type="subunit">
    <text evidence="5">Part of the 50S ribosomal subunit; part of the 5S rRNA/L5/L18/L25 subcomplex. Contacts the 5S rRNA. Binds to the 5S rRNA independently of L5 and L18.</text>
</comment>